<evidence type="ECO:0000313" key="3">
    <source>
        <dbReference type="Proteomes" id="UP001054252"/>
    </source>
</evidence>
<feature type="compositionally biased region" description="Acidic residues" evidence="1">
    <location>
        <begin position="95"/>
        <end position="105"/>
    </location>
</feature>
<proteinExistence type="predicted"/>
<evidence type="ECO:0000256" key="1">
    <source>
        <dbReference type="SAM" id="MobiDB-lite"/>
    </source>
</evidence>
<gene>
    <name evidence="2" type="ORF">SLEP1_g58643</name>
</gene>
<keyword evidence="3" id="KW-1185">Reference proteome</keyword>
<reference evidence="2 3" key="1">
    <citation type="journal article" date="2021" name="Commun. Biol.">
        <title>The genome of Shorea leprosula (Dipterocarpaceae) highlights the ecological relevance of drought in aseasonal tropical rainforests.</title>
        <authorList>
            <person name="Ng K.K.S."/>
            <person name="Kobayashi M.J."/>
            <person name="Fawcett J.A."/>
            <person name="Hatakeyama M."/>
            <person name="Paape T."/>
            <person name="Ng C.H."/>
            <person name="Ang C.C."/>
            <person name="Tnah L.H."/>
            <person name="Lee C.T."/>
            <person name="Nishiyama T."/>
            <person name="Sese J."/>
            <person name="O'Brien M.J."/>
            <person name="Copetti D."/>
            <person name="Mohd Noor M.I."/>
            <person name="Ong R.C."/>
            <person name="Putra M."/>
            <person name="Sireger I.Z."/>
            <person name="Indrioko S."/>
            <person name="Kosugi Y."/>
            <person name="Izuno A."/>
            <person name="Isagi Y."/>
            <person name="Lee S.L."/>
            <person name="Shimizu K.K."/>
        </authorList>
    </citation>
    <scope>NUCLEOTIDE SEQUENCE [LARGE SCALE GENOMIC DNA]</scope>
    <source>
        <strain evidence="2">214</strain>
    </source>
</reference>
<dbReference type="Proteomes" id="UP001054252">
    <property type="component" value="Unassembled WGS sequence"/>
</dbReference>
<accession>A0AAV5MQ12</accession>
<feature type="region of interest" description="Disordered" evidence="1">
    <location>
        <begin position="225"/>
        <end position="247"/>
    </location>
</feature>
<feature type="region of interest" description="Disordered" evidence="1">
    <location>
        <begin position="88"/>
        <end position="139"/>
    </location>
</feature>
<feature type="compositionally biased region" description="Low complexity" evidence="1">
    <location>
        <begin position="238"/>
        <end position="247"/>
    </location>
</feature>
<organism evidence="2 3">
    <name type="scientific">Rubroshorea leprosula</name>
    <dbReference type="NCBI Taxonomy" id="152421"/>
    <lineage>
        <taxon>Eukaryota</taxon>
        <taxon>Viridiplantae</taxon>
        <taxon>Streptophyta</taxon>
        <taxon>Embryophyta</taxon>
        <taxon>Tracheophyta</taxon>
        <taxon>Spermatophyta</taxon>
        <taxon>Magnoliopsida</taxon>
        <taxon>eudicotyledons</taxon>
        <taxon>Gunneridae</taxon>
        <taxon>Pentapetalae</taxon>
        <taxon>rosids</taxon>
        <taxon>malvids</taxon>
        <taxon>Malvales</taxon>
        <taxon>Dipterocarpaceae</taxon>
        <taxon>Rubroshorea</taxon>
    </lineage>
</organism>
<sequence>MESKSSKTRKKEDPGWNYNRMEDPMNKRSRVICNFCGFPSSGGIYRAKQHQMGGFSAVKPCEKVPLEVKEKLWALYHQKLELNERKKQNEPDFNIGDDADDVEVEQAERNSKGKRASVEKPGFSKAQKSKSLMDLNPQKPGEVVDMRKKQGKLRQTSMNDPTDPARETTIQYIARFFDEASISFEAAQLDSFMVMVEAIGQYGPGLKPPSYHELTNNLLKNHQEKRAKTAEDQNTYDAAGSSGGATARSFPHNEELIVAMDQSSAQEKLSARITFQPKDFMAFCEMPVIKELWEAFGEAYTETSKGKTKEAQEFSEEFRLLDEVRPVDMTEEGEKLLDGWRKVYIMLRLGTQRVRSIGTGRKKKEFFEEEGITKKFTKKFKAVCLKYKREVNRQYKEALEPIFKEDDICQEDDIWKPEYLKIFPEIPPGDFMRLLEDDL</sequence>
<dbReference type="PANTHER" id="PTHR46951">
    <property type="entry name" value="BED-TYPE DOMAIN-CONTAINING PROTEIN"/>
    <property type="match status" value="1"/>
</dbReference>
<protein>
    <submittedName>
        <fullName evidence="2">Uncharacterized protein</fullName>
    </submittedName>
</protein>
<comment type="caution">
    <text evidence="2">The sequence shown here is derived from an EMBL/GenBank/DDBJ whole genome shotgun (WGS) entry which is preliminary data.</text>
</comment>
<feature type="region of interest" description="Disordered" evidence="1">
    <location>
        <begin position="1"/>
        <end position="23"/>
    </location>
</feature>
<evidence type="ECO:0000313" key="2">
    <source>
        <dbReference type="EMBL" id="GKV52036.1"/>
    </source>
</evidence>
<dbReference type="PANTHER" id="PTHR46951:SF2">
    <property type="entry name" value="BED-TYPE DOMAIN-CONTAINING PROTEIN"/>
    <property type="match status" value="1"/>
</dbReference>
<dbReference type="EMBL" id="BPVZ01000589">
    <property type="protein sequence ID" value="GKV52036.1"/>
    <property type="molecule type" value="Genomic_DNA"/>
</dbReference>
<name>A0AAV5MQ12_9ROSI</name>
<dbReference type="AlphaFoldDB" id="A0AAV5MQ12"/>